<keyword evidence="3 7" id="KW-0597">Phosphoprotein</keyword>
<evidence type="ECO:0000256" key="7">
    <source>
        <dbReference type="HAMAP-Rule" id="MF_01217"/>
    </source>
</evidence>
<evidence type="ECO:0000256" key="6">
    <source>
        <dbReference type="ARBA" id="ARBA00023160"/>
    </source>
</evidence>
<evidence type="ECO:0000256" key="2">
    <source>
        <dbReference type="ARBA" id="ARBA00022516"/>
    </source>
</evidence>
<dbReference type="GO" id="GO:0005829">
    <property type="term" value="C:cytosol"/>
    <property type="evidence" value="ECO:0007669"/>
    <property type="project" value="TreeGrafter"/>
</dbReference>
<dbReference type="GO" id="GO:0000036">
    <property type="term" value="F:acyl carrier activity"/>
    <property type="evidence" value="ECO:0007669"/>
    <property type="project" value="UniProtKB-UniRule"/>
</dbReference>
<gene>
    <name evidence="7" type="primary">acpP</name>
    <name evidence="9" type="ORF">EII38_08635</name>
</gene>
<reference evidence="9 10" key="1">
    <citation type="submission" date="2018-11" db="EMBL/GenBank/DDBJ databases">
        <title>Genomes From Bacteria Associated with the Canine Oral Cavity: a Test Case for Automated Genome-Based Taxonomic Assignment.</title>
        <authorList>
            <person name="Coil D.A."/>
            <person name="Jospin G."/>
            <person name="Darling A.E."/>
            <person name="Wallis C."/>
            <person name="Davis I.J."/>
            <person name="Harris S."/>
            <person name="Eisen J.A."/>
            <person name="Holcombe L.J."/>
            <person name="O'Flynn C."/>
        </authorList>
    </citation>
    <scope>NUCLEOTIDE SEQUENCE [LARGE SCALE GENOMIC DNA]</scope>
    <source>
        <strain evidence="9 10">OH4621_COT-116</strain>
    </source>
</reference>
<comment type="caution">
    <text evidence="9">The sequence shown here is derived from an EMBL/GenBank/DDBJ whole genome shotgun (WGS) entry which is preliminary data.</text>
</comment>
<dbReference type="EMBL" id="RQZA01000010">
    <property type="protein sequence ID" value="RRD30027.1"/>
    <property type="molecule type" value="Genomic_DNA"/>
</dbReference>
<comment type="similarity">
    <text evidence="7">Belongs to the acyl carrier protein (ACP) family.</text>
</comment>
<dbReference type="InterPro" id="IPR003231">
    <property type="entry name" value="ACP"/>
</dbReference>
<evidence type="ECO:0000256" key="1">
    <source>
        <dbReference type="ARBA" id="ARBA00022450"/>
    </source>
</evidence>
<dbReference type="PANTHER" id="PTHR20863">
    <property type="entry name" value="ACYL CARRIER PROTEIN"/>
    <property type="match status" value="1"/>
</dbReference>
<comment type="function">
    <text evidence="7">Carrier of the growing fatty acid chain in fatty acid biosynthesis.</text>
</comment>
<sequence length="81" mass="9404">MTTEEIYARIQKVLSEQKGEDFLVSPEMSLNDQIAEDSVEVMEFVIGLEDEFGLEISDQEIENFHTLSEIVFYISKKQNVR</sequence>
<name>A0A3P1V8N8_9STRE</name>
<comment type="subcellular location">
    <subcellularLocation>
        <location evidence="7">Cytoplasm</location>
    </subcellularLocation>
</comment>
<dbReference type="InterPro" id="IPR036736">
    <property type="entry name" value="ACP-like_sf"/>
</dbReference>
<protein>
    <recommendedName>
        <fullName evidence="7">Acyl carrier protein</fullName>
        <shortName evidence="7">ACP</shortName>
    </recommendedName>
</protein>
<keyword evidence="7" id="KW-0963">Cytoplasm</keyword>
<dbReference type="GO" id="GO:0000035">
    <property type="term" value="F:acyl binding"/>
    <property type="evidence" value="ECO:0007669"/>
    <property type="project" value="TreeGrafter"/>
</dbReference>
<evidence type="ECO:0000256" key="5">
    <source>
        <dbReference type="ARBA" id="ARBA00023098"/>
    </source>
</evidence>
<comment type="pathway">
    <text evidence="7">Lipid metabolism; fatty acid biosynthesis.</text>
</comment>
<keyword evidence="5 7" id="KW-0443">Lipid metabolism</keyword>
<dbReference type="Proteomes" id="UP000281771">
    <property type="component" value="Unassembled WGS sequence"/>
</dbReference>
<evidence type="ECO:0000259" key="8">
    <source>
        <dbReference type="PROSITE" id="PS50075"/>
    </source>
</evidence>
<dbReference type="HAMAP" id="MF_01217">
    <property type="entry name" value="Acyl_carrier"/>
    <property type="match status" value="1"/>
</dbReference>
<dbReference type="Pfam" id="PF00550">
    <property type="entry name" value="PP-binding"/>
    <property type="match status" value="1"/>
</dbReference>
<feature type="domain" description="Carrier" evidence="8">
    <location>
        <begin position="1"/>
        <end position="78"/>
    </location>
</feature>
<dbReference type="AlphaFoldDB" id="A0A3P1V8N8"/>
<evidence type="ECO:0000313" key="9">
    <source>
        <dbReference type="EMBL" id="RRD30027.1"/>
    </source>
</evidence>
<dbReference type="GO" id="GO:0009245">
    <property type="term" value="P:lipid A biosynthetic process"/>
    <property type="evidence" value="ECO:0007669"/>
    <property type="project" value="TreeGrafter"/>
</dbReference>
<comment type="PTM">
    <text evidence="7">4'-phosphopantetheine is transferred from CoA to a specific serine of apo-ACP by AcpS. This modification is essential for activity because fatty acids are bound in thioester linkage to the sulfhydryl of the prosthetic group.</text>
</comment>
<dbReference type="RefSeq" id="WP_124777733.1">
    <property type="nucleotide sequence ID" value="NZ_RQZA01000010.1"/>
</dbReference>
<keyword evidence="4 7" id="KW-0276">Fatty acid metabolism</keyword>
<dbReference type="GO" id="GO:0016020">
    <property type="term" value="C:membrane"/>
    <property type="evidence" value="ECO:0007669"/>
    <property type="project" value="GOC"/>
</dbReference>
<dbReference type="Gene3D" id="1.10.1200.10">
    <property type="entry name" value="ACP-like"/>
    <property type="match status" value="1"/>
</dbReference>
<evidence type="ECO:0000313" key="10">
    <source>
        <dbReference type="Proteomes" id="UP000281771"/>
    </source>
</evidence>
<organism evidence="9 10">
    <name type="scientific">Streptococcus minor</name>
    <dbReference type="NCBI Taxonomy" id="229549"/>
    <lineage>
        <taxon>Bacteria</taxon>
        <taxon>Bacillati</taxon>
        <taxon>Bacillota</taxon>
        <taxon>Bacilli</taxon>
        <taxon>Lactobacillales</taxon>
        <taxon>Streptococcaceae</taxon>
        <taxon>Streptococcus</taxon>
    </lineage>
</organism>
<dbReference type="SUPFAM" id="SSF47336">
    <property type="entry name" value="ACP-like"/>
    <property type="match status" value="1"/>
</dbReference>
<evidence type="ECO:0000256" key="4">
    <source>
        <dbReference type="ARBA" id="ARBA00022832"/>
    </source>
</evidence>
<keyword evidence="6 7" id="KW-0275">Fatty acid biosynthesis</keyword>
<feature type="modified residue" description="O-(pantetheine 4'-phosphoryl)serine" evidence="7">
    <location>
        <position position="38"/>
    </location>
</feature>
<dbReference type="InterPro" id="IPR009081">
    <property type="entry name" value="PP-bd_ACP"/>
</dbReference>
<evidence type="ECO:0000256" key="3">
    <source>
        <dbReference type="ARBA" id="ARBA00022553"/>
    </source>
</evidence>
<dbReference type="UniPathway" id="UPA00094"/>
<dbReference type="PANTHER" id="PTHR20863:SF76">
    <property type="entry name" value="CARRIER DOMAIN-CONTAINING PROTEIN"/>
    <property type="match status" value="1"/>
</dbReference>
<keyword evidence="2 7" id="KW-0444">Lipid biosynthesis</keyword>
<keyword evidence="1 7" id="KW-0596">Phosphopantetheine</keyword>
<keyword evidence="10" id="KW-1185">Reference proteome</keyword>
<accession>A0A3P1V8N8</accession>
<dbReference type="PROSITE" id="PS50075">
    <property type="entry name" value="CARRIER"/>
    <property type="match status" value="1"/>
</dbReference>
<proteinExistence type="inferred from homology"/>
<dbReference type="STRING" id="1123309.GCA_000377005_00247"/>